<evidence type="ECO:0008006" key="3">
    <source>
        <dbReference type="Google" id="ProtNLM"/>
    </source>
</evidence>
<dbReference type="AlphaFoldDB" id="A0A9P6UK41"/>
<evidence type="ECO:0000313" key="2">
    <source>
        <dbReference type="Proteomes" id="UP000823405"/>
    </source>
</evidence>
<organism evidence="1 2">
    <name type="scientific">Linnemannia gamsii</name>
    <dbReference type="NCBI Taxonomy" id="64522"/>
    <lineage>
        <taxon>Eukaryota</taxon>
        <taxon>Fungi</taxon>
        <taxon>Fungi incertae sedis</taxon>
        <taxon>Mucoromycota</taxon>
        <taxon>Mortierellomycotina</taxon>
        <taxon>Mortierellomycetes</taxon>
        <taxon>Mortierellales</taxon>
        <taxon>Mortierellaceae</taxon>
        <taxon>Linnemannia</taxon>
    </lineage>
</organism>
<sequence>MRLLREGSPVSLVLQRLRANASKLAQHGKTRIFRDDIITYEDVYNVHHKLTAQEIHKDTDPEFSAHKWMMELESQGFYTCHEAGIFYGFSSPWQLMQLRDYGKIICFDGTHTIYGYVRHALHKILYTPDKDEALALLTTFQQENRHRVEMLQFLDKNYFKETDRQHWMVCFRENIACAAIDTNNYVESWLNVLKMYFLKDKQRRRADTVVYTLVKYIIPFYQYKLASGRLQVGRMSPAQRAAVDERIKAETYISEHRSKGYSGQFVFPSDDPTTIKVPSFQDDPSAEPRLYELQLDFSRVRDIGEIIHCECPQFRRSKACYMKLASGIWLSAVKLNAQGKK</sequence>
<proteinExistence type="predicted"/>
<reference evidence="1" key="1">
    <citation type="journal article" date="2020" name="Fungal Divers.">
        <title>Resolving the Mortierellaceae phylogeny through synthesis of multi-gene phylogenetics and phylogenomics.</title>
        <authorList>
            <person name="Vandepol N."/>
            <person name="Liber J."/>
            <person name="Desiro A."/>
            <person name="Na H."/>
            <person name="Kennedy M."/>
            <person name="Barry K."/>
            <person name="Grigoriev I.V."/>
            <person name="Miller A.N."/>
            <person name="O'Donnell K."/>
            <person name="Stajich J.E."/>
            <person name="Bonito G."/>
        </authorList>
    </citation>
    <scope>NUCLEOTIDE SEQUENCE</scope>
    <source>
        <strain evidence="1">NVP60</strain>
    </source>
</reference>
<dbReference type="OrthoDB" id="2397870at2759"/>
<gene>
    <name evidence="1" type="ORF">BGZ97_000363</name>
</gene>
<accession>A0A9P6UK41</accession>
<dbReference type="Proteomes" id="UP000823405">
    <property type="component" value="Unassembled WGS sequence"/>
</dbReference>
<keyword evidence="2" id="KW-1185">Reference proteome</keyword>
<comment type="caution">
    <text evidence="1">The sequence shown here is derived from an EMBL/GenBank/DDBJ whole genome shotgun (WGS) entry which is preliminary data.</text>
</comment>
<evidence type="ECO:0000313" key="1">
    <source>
        <dbReference type="EMBL" id="KAG0307541.1"/>
    </source>
</evidence>
<name>A0A9P6UK41_9FUNG</name>
<protein>
    <recommendedName>
        <fullName evidence="3">SWIM-type domain-containing protein</fullName>
    </recommendedName>
</protein>
<dbReference type="EMBL" id="JAAAIN010001062">
    <property type="protein sequence ID" value="KAG0307541.1"/>
    <property type="molecule type" value="Genomic_DNA"/>
</dbReference>